<dbReference type="FunFam" id="3.30.160.60:FF:000710">
    <property type="entry name" value="Zinc finger protein 768"/>
    <property type="match status" value="1"/>
</dbReference>
<dbReference type="PANTHER" id="PTHR23234:SF10">
    <property type="entry name" value="RIKEN CDNA 6720489N17 GENE-RELATED"/>
    <property type="match status" value="1"/>
</dbReference>
<dbReference type="InterPro" id="IPR013087">
    <property type="entry name" value="Znf_C2H2_type"/>
</dbReference>
<feature type="compositionally biased region" description="Basic and acidic residues" evidence="8">
    <location>
        <begin position="345"/>
        <end position="369"/>
    </location>
</feature>
<dbReference type="Gene3D" id="3.30.160.60">
    <property type="entry name" value="Classic Zinc Finger"/>
    <property type="match status" value="7"/>
</dbReference>
<feature type="domain" description="KRAB" evidence="10">
    <location>
        <begin position="109"/>
        <end position="180"/>
    </location>
</feature>
<protein>
    <submittedName>
        <fullName evidence="11">Uncharacterized protein</fullName>
    </submittedName>
</protein>
<dbReference type="GeneTree" id="ENSGT01150000286944"/>
<dbReference type="FunFam" id="3.30.160.60:FF:000355">
    <property type="entry name" value="zinc finger and SCAN domain-containing protein 20 isoform X1"/>
    <property type="match status" value="1"/>
</dbReference>
<feature type="domain" description="C2H2-type" evidence="9">
    <location>
        <begin position="372"/>
        <end position="399"/>
    </location>
</feature>
<dbReference type="GO" id="GO:0005634">
    <property type="term" value="C:nucleus"/>
    <property type="evidence" value="ECO:0007669"/>
    <property type="project" value="UniProtKB-SubCell"/>
</dbReference>
<organism evidence="11 12">
    <name type="scientific">Sphenodon punctatus</name>
    <name type="common">Tuatara</name>
    <name type="synonym">Hatteria punctata</name>
    <dbReference type="NCBI Taxonomy" id="8508"/>
    <lineage>
        <taxon>Eukaryota</taxon>
        <taxon>Metazoa</taxon>
        <taxon>Chordata</taxon>
        <taxon>Craniata</taxon>
        <taxon>Vertebrata</taxon>
        <taxon>Euteleostomi</taxon>
        <taxon>Lepidosauria</taxon>
        <taxon>Sphenodontia</taxon>
        <taxon>Sphenodontidae</taxon>
        <taxon>Sphenodon</taxon>
    </lineage>
</organism>
<name>A0A8D0LC15_SPHPU</name>
<evidence type="ECO:0000256" key="1">
    <source>
        <dbReference type="ARBA" id="ARBA00004123"/>
    </source>
</evidence>
<dbReference type="Ensembl" id="ENSSPUT00000024311.1">
    <property type="protein sequence ID" value="ENSSPUP00000022803.1"/>
    <property type="gene ID" value="ENSSPUG00000017504.1"/>
</dbReference>
<comment type="subcellular location">
    <subcellularLocation>
        <location evidence="1">Nucleus</location>
    </subcellularLocation>
</comment>
<evidence type="ECO:0000313" key="11">
    <source>
        <dbReference type="Ensembl" id="ENSSPUP00000022803.1"/>
    </source>
</evidence>
<dbReference type="PANTHER" id="PTHR23234">
    <property type="entry name" value="ZNF44 PROTEIN"/>
    <property type="match status" value="1"/>
</dbReference>
<evidence type="ECO:0000313" key="12">
    <source>
        <dbReference type="Proteomes" id="UP000694392"/>
    </source>
</evidence>
<feature type="region of interest" description="Disordered" evidence="8">
    <location>
        <begin position="161"/>
        <end position="294"/>
    </location>
</feature>
<dbReference type="SMART" id="SM00355">
    <property type="entry name" value="ZnF_C2H2"/>
    <property type="match status" value="6"/>
</dbReference>
<dbReference type="PROSITE" id="PS00028">
    <property type="entry name" value="ZINC_FINGER_C2H2_1"/>
    <property type="match status" value="6"/>
</dbReference>
<dbReference type="Pfam" id="PF00096">
    <property type="entry name" value="zf-C2H2"/>
    <property type="match status" value="6"/>
</dbReference>
<dbReference type="AlphaFoldDB" id="A0A8D0LC15"/>
<keyword evidence="2" id="KW-0479">Metal-binding</keyword>
<keyword evidence="5" id="KW-0862">Zinc</keyword>
<dbReference type="InterPro" id="IPR036051">
    <property type="entry name" value="KRAB_dom_sf"/>
</dbReference>
<dbReference type="FunFam" id="3.30.160.60:FF:002343">
    <property type="entry name" value="Zinc finger protein 33A"/>
    <property type="match status" value="4"/>
</dbReference>
<dbReference type="SUPFAM" id="SSF109640">
    <property type="entry name" value="KRAB domain (Kruppel-associated box)"/>
    <property type="match status" value="1"/>
</dbReference>
<evidence type="ECO:0000256" key="4">
    <source>
        <dbReference type="ARBA" id="ARBA00022771"/>
    </source>
</evidence>
<evidence type="ECO:0000256" key="2">
    <source>
        <dbReference type="ARBA" id="ARBA00022723"/>
    </source>
</evidence>
<proteinExistence type="predicted"/>
<feature type="domain" description="C2H2-type" evidence="9">
    <location>
        <begin position="428"/>
        <end position="455"/>
    </location>
</feature>
<dbReference type="InterPro" id="IPR001909">
    <property type="entry name" value="KRAB"/>
</dbReference>
<evidence type="ECO:0000256" key="3">
    <source>
        <dbReference type="ARBA" id="ARBA00022737"/>
    </source>
</evidence>
<dbReference type="Proteomes" id="UP000694392">
    <property type="component" value="Unplaced"/>
</dbReference>
<keyword evidence="3" id="KW-0677">Repeat</keyword>
<dbReference type="InterPro" id="IPR036236">
    <property type="entry name" value="Znf_C2H2_sf"/>
</dbReference>
<feature type="domain" description="C2H2-type" evidence="9">
    <location>
        <begin position="456"/>
        <end position="483"/>
    </location>
</feature>
<feature type="domain" description="C2H2-type" evidence="9">
    <location>
        <begin position="512"/>
        <end position="539"/>
    </location>
</feature>
<feature type="domain" description="C2H2-type" evidence="9">
    <location>
        <begin position="344"/>
        <end position="371"/>
    </location>
</feature>
<dbReference type="SMART" id="SM00349">
    <property type="entry name" value="KRAB"/>
    <property type="match status" value="1"/>
</dbReference>
<dbReference type="CDD" id="cd07765">
    <property type="entry name" value="KRAB_A-box"/>
    <property type="match status" value="1"/>
</dbReference>
<keyword evidence="4 7" id="KW-0863">Zinc-finger</keyword>
<dbReference type="GO" id="GO:0006355">
    <property type="term" value="P:regulation of DNA-templated transcription"/>
    <property type="evidence" value="ECO:0007669"/>
    <property type="project" value="InterPro"/>
</dbReference>
<reference evidence="11" key="2">
    <citation type="submission" date="2025-09" db="UniProtKB">
        <authorList>
            <consortium name="Ensembl"/>
        </authorList>
    </citation>
    <scope>IDENTIFICATION</scope>
</reference>
<evidence type="ECO:0000259" key="10">
    <source>
        <dbReference type="PROSITE" id="PS50805"/>
    </source>
</evidence>
<evidence type="ECO:0000256" key="5">
    <source>
        <dbReference type="ARBA" id="ARBA00022833"/>
    </source>
</evidence>
<accession>A0A8D0LC15</accession>
<dbReference type="Pfam" id="PF01352">
    <property type="entry name" value="KRAB"/>
    <property type="match status" value="1"/>
</dbReference>
<evidence type="ECO:0000256" key="6">
    <source>
        <dbReference type="ARBA" id="ARBA00023242"/>
    </source>
</evidence>
<feature type="compositionally biased region" description="Basic and acidic residues" evidence="8">
    <location>
        <begin position="228"/>
        <end position="237"/>
    </location>
</feature>
<feature type="domain" description="C2H2-type" evidence="9">
    <location>
        <begin position="400"/>
        <end position="427"/>
    </location>
</feature>
<feature type="domain" description="C2H2-type" evidence="9">
    <location>
        <begin position="484"/>
        <end position="511"/>
    </location>
</feature>
<reference evidence="11" key="1">
    <citation type="submission" date="2025-08" db="UniProtKB">
        <authorList>
            <consortium name="Ensembl"/>
        </authorList>
    </citation>
    <scope>IDENTIFICATION</scope>
</reference>
<sequence length="542" mass="60005">MLSVAVCPVGRAGPGRQGNRALLLGPLRPVTDPPWASVSLAGIVISCPCSRMQGARPGQGEGLPLPIPPTPQGPAAWQGNALRLGAAGAREQLQWGALSQRCLWLQDPVTFEDVAVCFSREEWAMLSDWQRELYREVTLENYGTLVSLGYRGARPDIVSQLEQGDEPWGSPQQGPVGGQENPETPSQGALLASTASSGGGGAGSRSEEQPQGEGAETLQQHTASPPRRLGERAVQRPKERKAPRKWQQRTQQPLEPGRPATRRNPYPRPMNEQSRKGKRGWEIPQGSVPLGQKPQACAEIGGNIRGQSHHAAPRRVHAEENPHRGKACGNGSGPVAGQIAGKPRQCRESSKSFRQQEKLIEHENPHTGERPYPCGECGKRFSQRQNLAVHQRTHTGEQPYPCRECGKRFSQRQNLTVHQRTHTGERPYPCGECGKRFSLRQNLTVHQRTHTGERPYPCGECGKRFSKQEHLTDHQRIHTGERPYSCKECGKCFSQRPHLTAHQRTHTGERPYPCKECGKRFSQQAHVTAHQRTHIGERPCPV</sequence>
<evidence type="ECO:0000256" key="7">
    <source>
        <dbReference type="PROSITE-ProRule" id="PRU00042"/>
    </source>
</evidence>
<keyword evidence="12" id="KW-1185">Reference proteome</keyword>
<evidence type="ECO:0000256" key="8">
    <source>
        <dbReference type="SAM" id="MobiDB-lite"/>
    </source>
</evidence>
<feature type="region of interest" description="Disordered" evidence="8">
    <location>
        <begin position="306"/>
        <end position="372"/>
    </location>
</feature>
<feature type="compositionally biased region" description="Basic residues" evidence="8">
    <location>
        <begin position="238"/>
        <end position="247"/>
    </location>
</feature>
<dbReference type="SUPFAM" id="SSF57667">
    <property type="entry name" value="beta-beta-alpha zinc fingers"/>
    <property type="match status" value="4"/>
</dbReference>
<dbReference type="Gene3D" id="6.10.140.140">
    <property type="match status" value="1"/>
</dbReference>
<evidence type="ECO:0000259" key="9">
    <source>
        <dbReference type="PROSITE" id="PS50157"/>
    </source>
</evidence>
<keyword evidence="6" id="KW-0539">Nucleus</keyword>
<dbReference type="InterPro" id="IPR050758">
    <property type="entry name" value="Znf_C2H2-type"/>
</dbReference>
<dbReference type="PROSITE" id="PS50805">
    <property type="entry name" value="KRAB"/>
    <property type="match status" value="1"/>
</dbReference>
<dbReference type="GO" id="GO:0008270">
    <property type="term" value="F:zinc ion binding"/>
    <property type="evidence" value="ECO:0007669"/>
    <property type="project" value="UniProtKB-KW"/>
</dbReference>
<dbReference type="PROSITE" id="PS50157">
    <property type="entry name" value="ZINC_FINGER_C2H2_2"/>
    <property type="match status" value="7"/>
</dbReference>